<reference evidence="2 3" key="1">
    <citation type="submission" date="2019-12" db="EMBL/GenBank/DDBJ databases">
        <title>Comparative genomics gives insights into the taxonomy of the Azoarcus-Aromatoleum group and reveals separate origins of nif in the plant-associated Azoarcus and non-plant-associated Aromatoleum sub-groups.</title>
        <authorList>
            <person name="Lafos M."/>
            <person name="Maluk M."/>
            <person name="Batista M."/>
            <person name="Junghare M."/>
            <person name="Carmona M."/>
            <person name="Faoro H."/>
            <person name="Cruz L.M."/>
            <person name="Battistoni F."/>
            <person name="De Souza E."/>
            <person name="Pedrosa F."/>
            <person name="Chen W.-M."/>
            <person name="Poole P.S."/>
            <person name="Dixon R.A."/>
            <person name="James E.K."/>
        </authorList>
    </citation>
    <scope>NUCLEOTIDE SEQUENCE [LARGE SCALE GENOMIC DNA]</scope>
    <source>
        <strain evidence="2 3">22Lin</strain>
    </source>
</reference>
<evidence type="ECO:0000313" key="2">
    <source>
        <dbReference type="EMBL" id="NMG75632.1"/>
    </source>
</evidence>
<dbReference type="PROSITE" id="PS00061">
    <property type="entry name" value="ADH_SHORT"/>
    <property type="match status" value="1"/>
</dbReference>
<keyword evidence="3" id="KW-1185">Reference proteome</keyword>
<dbReference type="InterPro" id="IPR036291">
    <property type="entry name" value="NAD(P)-bd_dom_sf"/>
</dbReference>
<dbReference type="CDD" id="cd05233">
    <property type="entry name" value="SDR_c"/>
    <property type="match status" value="1"/>
</dbReference>
<dbReference type="InterPro" id="IPR020904">
    <property type="entry name" value="Sc_DH/Rdtase_CS"/>
</dbReference>
<accession>A0ABX1QE13</accession>
<dbReference type="PRINTS" id="PR00081">
    <property type="entry name" value="GDHRDH"/>
</dbReference>
<dbReference type="Gene3D" id="3.40.50.720">
    <property type="entry name" value="NAD(P)-binding Rossmann-like Domain"/>
    <property type="match status" value="1"/>
</dbReference>
<name>A0ABX1QE13_9RHOO</name>
<dbReference type="EMBL" id="WTVQ01000019">
    <property type="protein sequence ID" value="NMG75632.1"/>
    <property type="molecule type" value="Genomic_DNA"/>
</dbReference>
<dbReference type="PRINTS" id="PR00080">
    <property type="entry name" value="SDRFAMILY"/>
</dbReference>
<dbReference type="PANTHER" id="PTHR42760">
    <property type="entry name" value="SHORT-CHAIN DEHYDROGENASES/REDUCTASES FAMILY MEMBER"/>
    <property type="match status" value="1"/>
</dbReference>
<dbReference type="InterPro" id="IPR002347">
    <property type="entry name" value="SDR_fam"/>
</dbReference>
<dbReference type="Proteomes" id="UP000648984">
    <property type="component" value="Unassembled WGS sequence"/>
</dbReference>
<comment type="similarity">
    <text evidence="1">Belongs to the short-chain dehydrogenases/reductases (SDR) family.</text>
</comment>
<dbReference type="RefSeq" id="WP_169260783.1">
    <property type="nucleotide sequence ID" value="NZ_WTVQ01000019.1"/>
</dbReference>
<evidence type="ECO:0000256" key="1">
    <source>
        <dbReference type="ARBA" id="ARBA00006484"/>
    </source>
</evidence>
<comment type="caution">
    <text evidence="2">The sequence shown here is derived from an EMBL/GenBank/DDBJ whole genome shotgun (WGS) entry which is preliminary data.</text>
</comment>
<organism evidence="2 3">
    <name type="scientific">Aromatoleum diolicum</name>
    <dbReference type="NCBI Taxonomy" id="75796"/>
    <lineage>
        <taxon>Bacteria</taxon>
        <taxon>Pseudomonadati</taxon>
        <taxon>Pseudomonadota</taxon>
        <taxon>Betaproteobacteria</taxon>
        <taxon>Rhodocyclales</taxon>
        <taxon>Rhodocyclaceae</taxon>
        <taxon>Aromatoleum</taxon>
    </lineage>
</organism>
<gene>
    <name evidence="2" type="ORF">GPA25_12770</name>
</gene>
<proteinExistence type="inferred from homology"/>
<sequence length="285" mass="29421">MSTKPSAKASAVLPRFDLDGQCALVTGAGANGGIGHAIALGLARAGARVAIADVDADGLAVTAAELAAIGPPPLAQIADIADAAQIEALFAAVDRDCGRLDLLVNVPFAFPSRVRPHELELEHWERMLAVNLTGYFLCCQAALRRMLVAGCGSIINIGSNAGESALGRGALPYSCTKAAVHQLTRELAVEYGGAGIRVNAILPAQTLTPGLRAHLETPRFRDHVLPRILAGLPQGRLLDPEDYVGPAIFLASEAARAVNGVLLPVDGGNLAMNAGGSHVWPAATE</sequence>
<dbReference type="SUPFAM" id="SSF51735">
    <property type="entry name" value="NAD(P)-binding Rossmann-fold domains"/>
    <property type="match status" value="1"/>
</dbReference>
<dbReference type="Pfam" id="PF13561">
    <property type="entry name" value="adh_short_C2"/>
    <property type="match status" value="1"/>
</dbReference>
<protein>
    <submittedName>
        <fullName evidence="2">SDR family oxidoreductase</fullName>
    </submittedName>
</protein>
<evidence type="ECO:0000313" key="3">
    <source>
        <dbReference type="Proteomes" id="UP000648984"/>
    </source>
</evidence>